<dbReference type="InterPro" id="IPR038050">
    <property type="entry name" value="Neuro_actylchol_rec"/>
</dbReference>
<comment type="caution">
    <text evidence="3">The sequence shown here is derived from an EMBL/GenBank/DDBJ whole genome shotgun (WGS) entry which is preliminary data.</text>
</comment>
<dbReference type="GO" id="GO:0004888">
    <property type="term" value="F:transmembrane signaling receptor activity"/>
    <property type="evidence" value="ECO:0007669"/>
    <property type="project" value="InterPro"/>
</dbReference>
<dbReference type="Gene3D" id="1.20.58.390">
    <property type="entry name" value="Neurotransmitter-gated ion-channel transmembrane domain"/>
    <property type="match status" value="1"/>
</dbReference>
<feature type="transmembrane region" description="Helical" evidence="1">
    <location>
        <begin position="228"/>
        <end position="248"/>
    </location>
</feature>
<dbReference type="AlphaFoldDB" id="A0AAV7B055"/>
<dbReference type="SUPFAM" id="SSF90112">
    <property type="entry name" value="Neurotransmitter-gated ion-channel transmembrane pore"/>
    <property type="match status" value="1"/>
</dbReference>
<dbReference type="Pfam" id="PF02932">
    <property type="entry name" value="Neur_chan_memb"/>
    <property type="match status" value="1"/>
</dbReference>
<feature type="domain" description="Neurotransmitter-gated ion-channel transmembrane" evidence="2">
    <location>
        <begin position="64"/>
        <end position="146"/>
    </location>
</feature>
<reference evidence="3" key="1">
    <citation type="thesis" date="2020" institute="ProQuest LLC" country="789 East Eisenhower Parkway, Ann Arbor, MI, USA">
        <title>Comparative Genomics and Chromosome Evolution.</title>
        <authorList>
            <person name="Mudd A.B."/>
        </authorList>
    </citation>
    <scope>NUCLEOTIDE SEQUENCE</scope>
    <source>
        <strain evidence="3">237g6f4</strain>
        <tissue evidence="3">Blood</tissue>
    </source>
</reference>
<proteinExistence type="predicted"/>
<feature type="non-terminal residue" evidence="3">
    <location>
        <position position="1"/>
    </location>
</feature>
<organism evidence="3 4">
    <name type="scientific">Engystomops pustulosus</name>
    <name type="common">Tungara frog</name>
    <name type="synonym">Physalaemus pustulosus</name>
    <dbReference type="NCBI Taxonomy" id="76066"/>
    <lineage>
        <taxon>Eukaryota</taxon>
        <taxon>Metazoa</taxon>
        <taxon>Chordata</taxon>
        <taxon>Craniata</taxon>
        <taxon>Vertebrata</taxon>
        <taxon>Euteleostomi</taxon>
        <taxon>Amphibia</taxon>
        <taxon>Batrachia</taxon>
        <taxon>Anura</taxon>
        <taxon>Neobatrachia</taxon>
        <taxon>Hyloidea</taxon>
        <taxon>Leptodactylidae</taxon>
        <taxon>Leiuperinae</taxon>
        <taxon>Engystomops</taxon>
    </lineage>
</organism>
<dbReference type="InterPro" id="IPR036719">
    <property type="entry name" value="Neuro-gated_channel_TM_sf"/>
</dbReference>
<protein>
    <recommendedName>
        <fullName evidence="2">Neurotransmitter-gated ion-channel transmembrane domain-containing protein</fullName>
    </recommendedName>
</protein>
<dbReference type="Proteomes" id="UP000824782">
    <property type="component" value="Unassembled WGS sequence"/>
</dbReference>
<gene>
    <name evidence="3" type="ORF">GDO81_012633</name>
</gene>
<feature type="transmembrane region" description="Helical" evidence="1">
    <location>
        <begin position="57"/>
        <end position="77"/>
    </location>
</feature>
<name>A0AAV7B055_ENGPU</name>
<dbReference type="InterPro" id="IPR006201">
    <property type="entry name" value="Neur_channel"/>
</dbReference>
<dbReference type="PANTHER" id="PTHR18945">
    <property type="entry name" value="NEUROTRANSMITTER GATED ION CHANNEL"/>
    <property type="match status" value="1"/>
</dbReference>
<keyword evidence="1" id="KW-0812">Transmembrane</keyword>
<keyword evidence="1" id="KW-1133">Transmembrane helix</keyword>
<evidence type="ECO:0000313" key="4">
    <source>
        <dbReference type="Proteomes" id="UP000824782"/>
    </source>
</evidence>
<dbReference type="GO" id="GO:0005216">
    <property type="term" value="F:monoatomic ion channel activity"/>
    <property type="evidence" value="ECO:0007669"/>
    <property type="project" value="InterPro"/>
</dbReference>
<sequence length="250" mass="28761">ERSLVLKSLKNSSDMNSELFEYFVDNGEWIPLEVKVEEKIINGYSRLLYTMVIQRQSSLYTLALILPSLCLLALDLLCHFIPKSYNEKVGFKITLLLGISVLMLLLNDFLPASSDNPPVIVIFFIGTMTLMCTGILETILVMYIGGRMIKPESTCTGTFPLYQGLLLKSPSKEINLKEEEHSPEDGVLSSLERIRRDVHLMREQILSMQSSDKLETERENFQEKMEKVVFYCHLTLVSAFYIVVFVKWKW</sequence>
<feature type="transmembrane region" description="Helical" evidence="1">
    <location>
        <begin position="89"/>
        <end position="107"/>
    </location>
</feature>
<keyword evidence="4" id="KW-1185">Reference proteome</keyword>
<keyword evidence="1" id="KW-0472">Membrane</keyword>
<feature type="transmembrane region" description="Helical" evidence="1">
    <location>
        <begin position="119"/>
        <end position="144"/>
    </location>
</feature>
<evidence type="ECO:0000256" key="1">
    <source>
        <dbReference type="SAM" id="Phobius"/>
    </source>
</evidence>
<dbReference type="GO" id="GO:0016020">
    <property type="term" value="C:membrane"/>
    <property type="evidence" value="ECO:0007669"/>
    <property type="project" value="InterPro"/>
</dbReference>
<accession>A0AAV7B055</accession>
<dbReference type="EMBL" id="WNYA01000006">
    <property type="protein sequence ID" value="KAG8564921.1"/>
    <property type="molecule type" value="Genomic_DNA"/>
</dbReference>
<evidence type="ECO:0000313" key="3">
    <source>
        <dbReference type="EMBL" id="KAG8564921.1"/>
    </source>
</evidence>
<dbReference type="InterPro" id="IPR006029">
    <property type="entry name" value="Neurotrans-gated_channel_TM"/>
</dbReference>
<evidence type="ECO:0000259" key="2">
    <source>
        <dbReference type="Pfam" id="PF02932"/>
    </source>
</evidence>